<name>U4L0W4_PYROM</name>
<proteinExistence type="predicted"/>
<reference evidence="2 3" key="1">
    <citation type="journal article" date="2013" name="PLoS Genet.">
        <title>The genome and development-dependent transcriptomes of Pyronema confluens: a window into fungal evolution.</title>
        <authorList>
            <person name="Traeger S."/>
            <person name="Altegoer F."/>
            <person name="Freitag M."/>
            <person name="Gabaldon T."/>
            <person name="Kempken F."/>
            <person name="Kumar A."/>
            <person name="Marcet-Houben M."/>
            <person name="Poggeler S."/>
            <person name="Stajich J.E."/>
            <person name="Nowrousian M."/>
        </authorList>
    </citation>
    <scope>NUCLEOTIDE SEQUENCE [LARGE SCALE GENOMIC DNA]</scope>
    <source>
        <strain evidence="3">CBS 100304</strain>
        <tissue evidence="2">Vegetative mycelium</tissue>
    </source>
</reference>
<dbReference type="AlphaFoldDB" id="U4L0W4"/>
<evidence type="ECO:0000313" key="3">
    <source>
        <dbReference type="Proteomes" id="UP000018144"/>
    </source>
</evidence>
<feature type="compositionally biased region" description="Polar residues" evidence="1">
    <location>
        <begin position="225"/>
        <end position="251"/>
    </location>
</feature>
<evidence type="ECO:0000313" key="2">
    <source>
        <dbReference type="EMBL" id="CCX08401.2"/>
    </source>
</evidence>
<dbReference type="EMBL" id="HF935410">
    <property type="protein sequence ID" value="CCX08401.2"/>
    <property type="molecule type" value="Genomic_DNA"/>
</dbReference>
<feature type="region of interest" description="Disordered" evidence="1">
    <location>
        <begin position="264"/>
        <end position="292"/>
    </location>
</feature>
<dbReference type="OrthoDB" id="5482156at2759"/>
<gene>
    <name evidence="2" type="ORF">PCON_07994</name>
</gene>
<keyword evidence="3" id="KW-1185">Reference proteome</keyword>
<feature type="compositionally biased region" description="Basic and acidic residues" evidence="1">
    <location>
        <begin position="275"/>
        <end position="292"/>
    </location>
</feature>
<dbReference type="Proteomes" id="UP000018144">
    <property type="component" value="Unassembled WGS sequence"/>
</dbReference>
<feature type="region of interest" description="Disordered" evidence="1">
    <location>
        <begin position="178"/>
        <end position="251"/>
    </location>
</feature>
<protein>
    <submittedName>
        <fullName evidence="2">Uncharacterized protein</fullName>
    </submittedName>
</protein>
<feature type="compositionally biased region" description="Polar residues" evidence="1">
    <location>
        <begin position="179"/>
        <end position="207"/>
    </location>
</feature>
<accession>U4L0W4</accession>
<sequence length="292" mass="31479">MRRKRSAVLGHGKYQIQNQLIKKNVHCGLCMFSTNSEPVNWGKLPMSGRRTRSDDVPCQQPCSGNLLPHFRSSIPDYNIHPSSYVRRLFIIHYHGQRIMADKNVDKKSESTDKVDECPKSSTELISEIAAMDIPPTPRARRGTITSVLLNMGITPVAASALGGSTGNVVSAIFGRRSRANSTIDPPSTGAENRQSASHGQSAHTAQASEGAEPDQQPASRAQPAHASQASEGAEPNQQEQPVRSKPRTLSNHDAGIILAAAGVGGMGPMLSADGDIFKRGQQKKSDQKDNKK</sequence>
<organism evidence="2 3">
    <name type="scientific">Pyronema omphalodes (strain CBS 100304)</name>
    <name type="common">Pyronema confluens</name>
    <dbReference type="NCBI Taxonomy" id="1076935"/>
    <lineage>
        <taxon>Eukaryota</taxon>
        <taxon>Fungi</taxon>
        <taxon>Dikarya</taxon>
        <taxon>Ascomycota</taxon>
        <taxon>Pezizomycotina</taxon>
        <taxon>Pezizomycetes</taxon>
        <taxon>Pezizales</taxon>
        <taxon>Pyronemataceae</taxon>
        <taxon>Pyronema</taxon>
    </lineage>
</organism>
<evidence type="ECO:0000256" key="1">
    <source>
        <dbReference type="SAM" id="MobiDB-lite"/>
    </source>
</evidence>